<organism evidence="8 9">
    <name type="scientific">Priapulus caudatus</name>
    <name type="common">Priapulid worm</name>
    <dbReference type="NCBI Taxonomy" id="37621"/>
    <lineage>
        <taxon>Eukaryota</taxon>
        <taxon>Metazoa</taxon>
        <taxon>Ecdysozoa</taxon>
        <taxon>Scalidophora</taxon>
        <taxon>Priapulida</taxon>
        <taxon>Priapulimorpha</taxon>
        <taxon>Priapulimorphida</taxon>
        <taxon>Priapulidae</taxon>
        <taxon>Priapulus</taxon>
    </lineage>
</organism>
<reference evidence="9" key="1">
    <citation type="submission" date="2025-08" db="UniProtKB">
        <authorList>
            <consortium name="RefSeq"/>
        </authorList>
    </citation>
    <scope>IDENTIFICATION</scope>
</reference>
<evidence type="ECO:0000256" key="5">
    <source>
        <dbReference type="ARBA" id="ARBA00023319"/>
    </source>
</evidence>
<dbReference type="InterPro" id="IPR013783">
    <property type="entry name" value="Ig-like_fold"/>
</dbReference>
<dbReference type="InterPro" id="IPR036179">
    <property type="entry name" value="Ig-like_dom_sf"/>
</dbReference>
<feature type="domain" description="Ig-like" evidence="7">
    <location>
        <begin position="137"/>
        <end position="261"/>
    </location>
</feature>
<sequence length="332" mass="36005">MAWSKTGLTALLAAALVSVATCQDPAISVSPEDTTLLEGTSAVLDCTVTNPQHADITMVKWYRATKSFNSEQIGPGTSYPRYSHVDADYATSGNYALLIDSLVLDEDNFNWKCAIVVAGTTDEIISEEAFLTVAVMPSSMHFYYNTELYNDGGEIQSNISMPFELECKTTDTNPEPSFKWSKRNRATDEITEITEGVSDPLGEAGSQPNLYTFTSHLKIDSLDRSEDDHDFICEMDLGLDDAIDMENDTDTDASNGTKSISIKLGVYGLEPSFEGVIMNTELTFDAGASVTIVCLQTARAANPDPTTERVGLKSATGSPLCHQVARRAENLG</sequence>
<keyword evidence="3" id="KW-1015">Disulfide bond</keyword>
<evidence type="ECO:0000259" key="7">
    <source>
        <dbReference type="PROSITE" id="PS50835"/>
    </source>
</evidence>
<protein>
    <submittedName>
        <fullName evidence="9">Uncharacterized protein LOC106817373</fullName>
    </submittedName>
</protein>
<keyword evidence="6" id="KW-0732">Signal</keyword>
<dbReference type="PANTHER" id="PTHR11640">
    <property type="entry name" value="NEPHRIN"/>
    <property type="match status" value="1"/>
</dbReference>
<keyword evidence="5" id="KW-0393">Immunoglobulin domain</keyword>
<keyword evidence="8" id="KW-1185">Reference proteome</keyword>
<dbReference type="PANTHER" id="PTHR11640:SF31">
    <property type="entry name" value="IRREGULAR CHIASM C-ROUGHEST PROTEIN-RELATED"/>
    <property type="match status" value="1"/>
</dbReference>
<feature type="domain" description="Ig-like" evidence="7">
    <location>
        <begin position="25"/>
        <end position="132"/>
    </location>
</feature>
<evidence type="ECO:0000256" key="3">
    <source>
        <dbReference type="ARBA" id="ARBA00023157"/>
    </source>
</evidence>
<dbReference type="Gene3D" id="2.60.40.10">
    <property type="entry name" value="Immunoglobulins"/>
    <property type="match status" value="2"/>
</dbReference>
<dbReference type="InterPro" id="IPR007110">
    <property type="entry name" value="Ig-like_dom"/>
</dbReference>
<dbReference type="Proteomes" id="UP000695022">
    <property type="component" value="Unplaced"/>
</dbReference>
<evidence type="ECO:0000313" key="8">
    <source>
        <dbReference type="Proteomes" id="UP000695022"/>
    </source>
</evidence>
<feature type="chain" id="PRO_5047354943" evidence="6">
    <location>
        <begin position="23"/>
        <end position="332"/>
    </location>
</feature>
<proteinExistence type="predicted"/>
<accession>A0ABM1EZ99</accession>
<dbReference type="InterPro" id="IPR051275">
    <property type="entry name" value="Cell_adhesion_signaling"/>
</dbReference>
<dbReference type="PROSITE" id="PS50835">
    <property type="entry name" value="IG_LIKE"/>
    <property type="match status" value="2"/>
</dbReference>
<feature type="signal peptide" evidence="6">
    <location>
        <begin position="1"/>
        <end position="22"/>
    </location>
</feature>
<keyword evidence="4" id="KW-0325">Glycoprotein</keyword>
<evidence type="ECO:0000256" key="1">
    <source>
        <dbReference type="ARBA" id="ARBA00004479"/>
    </source>
</evidence>
<name>A0ABM1EZ99_PRICU</name>
<gene>
    <name evidence="9" type="primary">LOC106817373</name>
</gene>
<dbReference type="RefSeq" id="XP_014677520.1">
    <property type="nucleotide sequence ID" value="XM_014822034.1"/>
</dbReference>
<dbReference type="SUPFAM" id="SSF48726">
    <property type="entry name" value="Immunoglobulin"/>
    <property type="match status" value="2"/>
</dbReference>
<evidence type="ECO:0000256" key="2">
    <source>
        <dbReference type="ARBA" id="ARBA00023136"/>
    </source>
</evidence>
<evidence type="ECO:0000256" key="4">
    <source>
        <dbReference type="ARBA" id="ARBA00023180"/>
    </source>
</evidence>
<evidence type="ECO:0000256" key="6">
    <source>
        <dbReference type="SAM" id="SignalP"/>
    </source>
</evidence>
<evidence type="ECO:0000313" key="9">
    <source>
        <dbReference type="RefSeq" id="XP_014677520.1"/>
    </source>
</evidence>
<dbReference type="GeneID" id="106817373"/>
<comment type="subcellular location">
    <subcellularLocation>
        <location evidence="1">Membrane</location>
        <topology evidence="1">Single-pass type I membrane protein</topology>
    </subcellularLocation>
</comment>
<keyword evidence="2" id="KW-0472">Membrane</keyword>